<protein>
    <submittedName>
        <fullName evidence="2">YbjO family protein</fullName>
    </submittedName>
</protein>
<keyword evidence="3" id="KW-1185">Reference proteome</keyword>
<reference evidence="2 3" key="1">
    <citation type="submission" date="2021-08" db="EMBL/GenBank/DDBJ databases">
        <title>Culture and genomic analysis of Symbiopectobacterium purcellii sp. nov. gen. nov., isolated from the leafhopper Empoasca decipiens.</title>
        <authorList>
            <person name="Nadal-Jimenez P."/>
            <person name="Siozios S."/>
            <person name="Halliday N."/>
            <person name="Camara M."/>
            <person name="Hurst G.D.D."/>
        </authorList>
    </citation>
    <scope>NUCLEOTIDE SEQUENCE [LARGE SCALE GENOMIC DNA]</scope>
    <source>
        <strain evidence="2 3">SyEd1</strain>
    </source>
</reference>
<dbReference type="EMBL" id="CP081864">
    <property type="protein sequence ID" value="QZN97380.1"/>
    <property type="molecule type" value="Genomic_DNA"/>
</dbReference>
<accession>A0ABX9AUD9</accession>
<keyword evidence="1" id="KW-0812">Transmembrane</keyword>
<feature type="transmembrane region" description="Helical" evidence="1">
    <location>
        <begin position="59"/>
        <end position="82"/>
    </location>
</feature>
<feature type="transmembrane region" description="Helical" evidence="1">
    <location>
        <begin position="12"/>
        <end position="39"/>
    </location>
</feature>
<proteinExistence type="predicted"/>
<feature type="transmembrane region" description="Helical" evidence="1">
    <location>
        <begin position="127"/>
        <end position="146"/>
    </location>
</feature>
<evidence type="ECO:0000313" key="3">
    <source>
        <dbReference type="Proteomes" id="UP000825886"/>
    </source>
</evidence>
<dbReference type="InterPro" id="IPR019703">
    <property type="entry name" value="YbjO_DH-like"/>
</dbReference>
<organism evidence="2 3">
    <name type="scientific">Symbiopectobacterium purcellii</name>
    <dbReference type="NCBI Taxonomy" id="2871826"/>
    <lineage>
        <taxon>Bacteria</taxon>
        <taxon>Pseudomonadati</taxon>
        <taxon>Pseudomonadota</taxon>
        <taxon>Gammaproteobacteria</taxon>
        <taxon>Enterobacterales</taxon>
        <taxon>Enterobacteriaceae</taxon>
    </lineage>
</organism>
<feature type="transmembrane region" description="Helical" evidence="1">
    <location>
        <begin position="89"/>
        <end position="107"/>
    </location>
</feature>
<gene>
    <name evidence="2" type="ORF">K6K13_08620</name>
</gene>
<keyword evidence="1" id="KW-1133">Transmembrane helix</keyword>
<evidence type="ECO:0000313" key="2">
    <source>
        <dbReference type="EMBL" id="QZN97380.1"/>
    </source>
</evidence>
<sequence length="158" mass="17341">MLPSKKTLVAQGNYAPVAVTVAGIGIIATCVLSLVMLLWDLGLSSFGGWIGSSAESWDSTLVLLAALVILCFEVRCGVAVMAGKNWGRWGYLIAQGAISGYMLLASFSDFLPDIFHFSGETNWDVLHQFATQRLPDVLVVFLLFVPHRSRRYFQRRAA</sequence>
<dbReference type="Pfam" id="PF10767">
    <property type="entry name" value="YbjO_DH-like"/>
    <property type="match status" value="1"/>
</dbReference>
<keyword evidence="1" id="KW-0472">Membrane</keyword>
<dbReference type="RefSeq" id="WP_222160419.1">
    <property type="nucleotide sequence ID" value="NZ_CP081864.1"/>
</dbReference>
<name>A0ABX9AUD9_9ENTR</name>
<evidence type="ECO:0000256" key="1">
    <source>
        <dbReference type="SAM" id="Phobius"/>
    </source>
</evidence>
<dbReference type="Proteomes" id="UP000825886">
    <property type="component" value="Chromosome"/>
</dbReference>